<accession>A0ABQ5HBQ1</accession>
<name>A0ABQ5HBQ1_9ASTR</name>
<evidence type="ECO:0000313" key="2">
    <source>
        <dbReference type="Proteomes" id="UP001151760"/>
    </source>
</evidence>
<protein>
    <submittedName>
        <fullName evidence="1">Uncharacterized protein</fullName>
    </submittedName>
</protein>
<reference evidence="1" key="2">
    <citation type="submission" date="2022-01" db="EMBL/GenBank/DDBJ databases">
        <authorList>
            <person name="Yamashiro T."/>
            <person name="Shiraishi A."/>
            <person name="Satake H."/>
            <person name="Nakayama K."/>
        </authorList>
    </citation>
    <scope>NUCLEOTIDE SEQUENCE</scope>
</reference>
<proteinExistence type="predicted"/>
<dbReference type="EMBL" id="BQNB010019426">
    <property type="protein sequence ID" value="GJT85183.1"/>
    <property type="molecule type" value="Genomic_DNA"/>
</dbReference>
<comment type="caution">
    <text evidence="1">The sequence shown here is derived from an EMBL/GenBank/DDBJ whole genome shotgun (WGS) entry which is preliminary data.</text>
</comment>
<sequence length="71" mass="7626">MRGEEVVVRQLSYDGGGSEVTTMVEVTEVLMLIGDEIAGWLAEISPGKWDGSAEKKKNGEVLCSRGCAPRV</sequence>
<reference evidence="1" key="1">
    <citation type="journal article" date="2022" name="Int. J. Mol. Sci.">
        <title>Draft Genome of Tanacetum Coccineum: Genomic Comparison of Closely Related Tanacetum-Family Plants.</title>
        <authorList>
            <person name="Yamashiro T."/>
            <person name="Shiraishi A."/>
            <person name="Nakayama K."/>
            <person name="Satake H."/>
        </authorList>
    </citation>
    <scope>NUCLEOTIDE SEQUENCE</scope>
</reference>
<keyword evidence="2" id="KW-1185">Reference proteome</keyword>
<gene>
    <name evidence="1" type="ORF">Tco_1066900</name>
</gene>
<dbReference type="Proteomes" id="UP001151760">
    <property type="component" value="Unassembled WGS sequence"/>
</dbReference>
<evidence type="ECO:0000313" key="1">
    <source>
        <dbReference type="EMBL" id="GJT85183.1"/>
    </source>
</evidence>
<organism evidence="1 2">
    <name type="scientific">Tanacetum coccineum</name>
    <dbReference type="NCBI Taxonomy" id="301880"/>
    <lineage>
        <taxon>Eukaryota</taxon>
        <taxon>Viridiplantae</taxon>
        <taxon>Streptophyta</taxon>
        <taxon>Embryophyta</taxon>
        <taxon>Tracheophyta</taxon>
        <taxon>Spermatophyta</taxon>
        <taxon>Magnoliopsida</taxon>
        <taxon>eudicotyledons</taxon>
        <taxon>Gunneridae</taxon>
        <taxon>Pentapetalae</taxon>
        <taxon>asterids</taxon>
        <taxon>campanulids</taxon>
        <taxon>Asterales</taxon>
        <taxon>Asteraceae</taxon>
        <taxon>Asteroideae</taxon>
        <taxon>Anthemideae</taxon>
        <taxon>Anthemidinae</taxon>
        <taxon>Tanacetum</taxon>
    </lineage>
</organism>